<dbReference type="AlphaFoldDB" id="A0AAI9TYA7"/>
<name>A0AAI9TYA7_9PEZI</name>
<evidence type="ECO:0000313" key="3">
    <source>
        <dbReference type="Proteomes" id="UP001239213"/>
    </source>
</evidence>
<organism evidence="2 3">
    <name type="scientific">Colletotrichum cuscutae</name>
    <dbReference type="NCBI Taxonomy" id="1209917"/>
    <lineage>
        <taxon>Eukaryota</taxon>
        <taxon>Fungi</taxon>
        <taxon>Dikarya</taxon>
        <taxon>Ascomycota</taxon>
        <taxon>Pezizomycotina</taxon>
        <taxon>Sordariomycetes</taxon>
        <taxon>Hypocreomycetidae</taxon>
        <taxon>Glomerellales</taxon>
        <taxon>Glomerellaceae</taxon>
        <taxon>Colletotrichum</taxon>
        <taxon>Colletotrichum acutatum species complex</taxon>
    </lineage>
</organism>
<dbReference type="Proteomes" id="UP001239213">
    <property type="component" value="Unassembled WGS sequence"/>
</dbReference>
<feature type="region of interest" description="Disordered" evidence="1">
    <location>
        <begin position="1"/>
        <end position="87"/>
    </location>
</feature>
<sequence length="133" mass="14630">LYPYQPHFAHDSGNLGRRPCGPSPRLASGIRTAAATSRPWQSPEAKTAKAGLTHSRRQSAAHSQTPPPPPVHHWLRQPDPRAAHSTQRTLFAEGTLKADNTGLALFFPSLTPSFFTLPLSSFSGLDRSRIRWD</sequence>
<dbReference type="EMBL" id="MPDP01000310">
    <property type="protein sequence ID" value="KAK1448215.1"/>
    <property type="molecule type" value="Genomic_DNA"/>
</dbReference>
<proteinExistence type="predicted"/>
<feature type="non-terminal residue" evidence="2">
    <location>
        <position position="1"/>
    </location>
</feature>
<reference evidence="2" key="1">
    <citation type="submission" date="2016-11" db="EMBL/GenBank/DDBJ databases">
        <title>The genome sequence of Colletotrichum cuscutae.</title>
        <authorList>
            <person name="Baroncelli R."/>
        </authorList>
    </citation>
    <scope>NUCLEOTIDE SEQUENCE</scope>
    <source>
        <strain evidence="2">IMI 304802</strain>
    </source>
</reference>
<protein>
    <submittedName>
        <fullName evidence="2">Uncharacterized protein</fullName>
    </submittedName>
</protein>
<comment type="caution">
    <text evidence="2">The sequence shown here is derived from an EMBL/GenBank/DDBJ whole genome shotgun (WGS) entry which is preliminary data.</text>
</comment>
<gene>
    <name evidence="2" type="ORF">CCUS01_11798</name>
</gene>
<evidence type="ECO:0000256" key="1">
    <source>
        <dbReference type="SAM" id="MobiDB-lite"/>
    </source>
</evidence>
<accession>A0AAI9TYA7</accession>
<evidence type="ECO:0000313" key="2">
    <source>
        <dbReference type="EMBL" id="KAK1448215.1"/>
    </source>
</evidence>
<keyword evidence="3" id="KW-1185">Reference proteome</keyword>